<proteinExistence type="predicted"/>
<dbReference type="PANTHER" id="PTHR43300:SF7">
    <property type="entry name" value="UDP-N-ACETYLBACILLOSAMINE N-ACETYLTRANSFERASE"/>
    <property type="match status" value="1"/>
</dbReference>
<evidence type="ECO:0000256" key="1">
    <source>
        <dbReference type="ARBA" id="ARBA00022679"/>
    </source>
</evidence>
<dbReference type="GO" id="GO:0016746">
    <property type="term" value="F:acyltransferase activity"/>
    <property type="evidence" value="ECO:0007669"/>
    <property type="project" value="UniProtKB-KW"/>
</dbReference>
<dbReference type="NCBIfam" id="TIGR03570">
    <property type="entry name" value="NeuD_NnaD"/>
    <property type="match status" value="1"/>
</dbReference>
<feature type="domain" description="PglD N-terminal" evidence="2">
    <location>
        <begin position="3"/>
        <end position="82"/>
    </location>
</feature>
<dbReference type="AlphaFoldDB" id="A0A644YMF5"/>
<dbReference type="InterPro" id="IPR050179">
    <property type="entry name" value="Trans_hexapeptide_repeat"/>
</dbReference>
<dbReference type="PROSITE" id="PS00101">
    <property type="entry name" value="HEXAPEP_TRANSFERASES"/>
    <property type="match status" value="1"/>
</dbReference>
<evidence type="ECO:0000313" key="3">
    <source>
        <dbReference type="EMBL" id="MPM29812.1"/>
    </source>
</evidence>
<accession>A0A644YMF5</accession>
<comment type="caution">
    <text evidence="3">The sequence shown here is derived from an EMBL/GenBank/DDBJ whole genome shotgun (WGS) entry which is preliminary data.</text>
</comment>
<evidence type="ECO:0000259" key="2">
    <source>
        <dbReference type="Pfam" id="PF17836"/>
    </source>
</evidence>
<dbReference type="EMBL" id="VSSQ01005616">
    <property type="protein sequence ID" value="MPM29812.1"/>
    <property type="molecule type" value="Genomic_DNA"/>
</dbReference>
<dbReference type="InterPro" id="IPR011004">
    <property type="entry name" value="Trimer_LpxA-like_sf"/>
</dbReference>
<dbReference type="InterPro" id="IPR018357">
    <property type="entry name" value="Hexapep_transf_CS"/>
</dbReference>
<reference evidence="3" key="1">
    <citation type="submission" date="2019-08" db="EMBL/GenBank/DDBJ databases">
        <authorList>
            <person name="Kucharzyk K."/>
            <person name="Murdoch R.W."/>
            <person name="Higgins S."/>
            <person name="Loffler F."/>
        </authorList>
    </citation>
    <scope>NUCLEOTIDE SEQUENCE</scope>
</reference>
<dbReference type="InterPro" id="IPR020019">
    <property type="entry name" value="AcTrfase_PglD-like"/>
</dbReference>
<dbReference type="SUPFAM" id="SSF51161">
    <property type="entry name" value="Trimeric LpxA-like enzymes"/>
    <property type="match status" value="1"/>
</dbReference>
<gene>
    <name evidence="3" type="primary">perB_1</name>
    <name evidence="3" type="ORF">SDC9_76353</name>
</gene>
<dbReference type="Gene3D" id="2.160.10.10">
    <property type="entry name" value="Hexapeptide repeat proteins"/>
    <property type="match status" value="1"/>
</dbReference>
<sequence>MKKIIIIGAGGYGRELLQWVKDINEYKPTWIIAGFIDDDLDSLEGIDCDYPIIGRLSDWEPKEDEEFALAIGNPKTKEKIVKIMKDKNAVFANVIHPTATLTKFSKYGEGLVMFPQSKLSVNSQVGDFVTILSSGIGHDVQIGDYTTISGLCSVLRNVRIGKRVFLASNVAVAQDIVVEDDAYLGIGSVVIKNVPAGAKVFGNPARVMPI</sequence>
<dbReference type="EC" id="2.3.1.227" evidence="3"/>
<protein>
    <submittedName>
        <fullName evidence="3">GDP-perosamine N-acetyltransferase</fullName>
        <ecNumber evidence="3">2.3.1.227</ecNumber>
    </submittedName>
</protein>
<keyword evidence="1 3" id="KW-0808">Transferase</keyword>
<keyword evidence="3" id="KW-0012">Acyltransferase</keyword>
<organism evidence="3">
    <name type="scientific">bioreactor metagenome</name>
    <dbReference type="NCBI Taxonomy" id="1076179"/>
    <lineage>
        <taxon>unclassified sequences</taxon>
        <taxon>metagenomes</taxon>
        <taxon>ecological metagenomes</taxon>
    </lineage>
</organism>
<dbReference type="PANTHER" id="PTHR43300">
    <property type="entry name" value="ACETYLTRANSFERASE"/>
    <property type="match status" value="1"/>
</dbReference>
<dbReference type="InterPro" id="IPR041561">
    <property type="entry name" value="PglD_N"/>
</dbReference>
<name>A0A644YMF5_9ZZZZ</name>
<dbReference type="CDD" id="cd03360">
    <property type="entry name" value="LbH_AT_putative"/>
    <property type="match status" value="1"/>
</dbReference>
<dbReference type="Gene3D" id="3.40.50.20">
    <property type="match status" value="1"/>
</dbReference>
<dbReference type="Pfam" id="PF17836">
    <property type="entry name" value="PglD_N"/>
    <property type="match status" value="1"/>
</dbReference>